<name>A0A0C3QH20_9AGAM</name>
<dbReference type="AlphaFoldDB" id="A0A0C3QH20"/>
<dbReference type="Gene3D" id="1.10.357.40">
    <property type="entry name" value="YbiA-like"/>
    <property type="match status" value="1"/>
</dbReference>
<keyword evidence="3" id="KW-1185">Reference proteome</keyword>
<reference evidence="3" key="2">
    <citation type="submission" date="2015-01" db="EMBL/GenBank/DDBJ databases">
        <title>Evolutionary Origins and Diversification of the Mycorrhizal Mutualists.</title>
        <authorList>
            <consortium name="DOE Joint Genome Institute"/>
            <consortium name="Mycorrhizal Genomics Consortium"/>
            <person name="Kohler A."/>
            <person name="Kuo A."/>
            <person name="Nagy L.G."/>
            <person name="Floudas D."/>
            <person name="Copeland A."/>
            <person name="Barry K.W."/>
            <person name="Cichocki N."/>
            <person name="Veneault-Fourrey C."/>
            <person name="LaButti K."/>
            <person name="Lindquist E.A."/>
            <person name="Lipzen A."/>
            <person name="Lundell T."/>
            <person name="Morin E."/>
            <person name="Murat C."/>
            <person name="Riley R."/>
            <person name="Ohm R."/>
            <person name="Sun H."/>
            <person name="Tunlid A."/>
            <person name="Henrissat B."/>
            <person name="Grigoriev I.V."/>
            <person name="Hibbett D.S."/>
            <person name="Martin F."/>
        </authorList>
    </citation>
    <scope>NUCLEOTIDE SEQUENCE [LARGE SCALE GENOMIC DNA]</scope>
    <source>
        <strain evidence="3">MUT 4182</strain>
    </source>
</reference>
<proteinExistence type="predicted"/>
<feature type="domain" description="NADAR" evidence="1">
    <location>
        <begin position="18"/>
        <end position="164"/>
    </location>
</feature>
<dbReference type="CDD" id="cd15457">
    <property type="entry name" value="NADAR"/>
    <property type="match status" value="1"/>
</dbReference>
<organism evidence="2 3">
    <name type="scientific">Tulasnella calospora MUT 4182</name>
    <dbReference type="NCBI Taxonomy" id="1051891"/>
    <lineage>
        <taxon>Eukaryota</taxon>
        <taxon>Fungi</taxon>
        <taxon>Dikarya</taxon>
        <taxon>Basidiomycota</taxon>
        <taxon>Agaricomycotina</taxon>
        <taxon>Agaricomycetes</taxon>
        <taxon>Cantharellales</taxon>
        <taxon>Tulasnellaceae</taxon>
        <taxon>Tulasnella</taxon>
    </lineage>
</organism>
<dbReference type="Proteomes" id="UP000054248">
    <property type="component" value="Unassembled WGS sequence"/>
</dbReference>
<protein>
    <recommendedName>
        <fullName evidence="1">NADAR domain-containing protein</fullName>
    </recommendedName>
</protein>
<reference evidence="2 3" key="1">
    <citation type="submission" date="2014-04" db="EMBL/GenBank/DDBJ databases">
        <authorList>
            <consortium name="DOE Joint Genome Institute"/>
            <person name="Kuo A."/>
            <person name="Girlanda M."/>
            <person name="Perotto S."/>
            <person name="Kohler A."/>
            <person name="Nagy L.G."/>
            <person name="Floudas D."/>
            <person name="Copeland A."/>
            <person name="Barry K.W."/>
            <person name="Cichocki N."/>
            <person name="Veneault-Fourrey C."/>
            <person name="LaButti K."/>
            <person name="Lindquist E.A."/>
            <person name="Lipzen A."/>
            <person name="Lundell T."/>
            <person name="Morin E."/>
            <person name="Murat C."/>
            <person name="Sun H."/>
            <person name="Tunlid A."/>
            <person name="Henrissat B."/>
            <person name="Grigoriev I.V."/>
            <person name="Hibbett D.S."/>
            <person name="Martin F."/>
            <person name="Nordberg H.P."/>
            <person name="Cantor M.N."/>
            <person name="Hua S.X."/>
        </authorList>
    </citation>
    <scope>NUCLEOTIDE SEQUENCE [LARGE SCALE GENOMIC DNA]</scope>
    <source>
        <strain evidence="2 3">MUT 4182</strain>
    </source>
</reference>
<dbReference type="HOGENOM" id="CLU_084247_3_1_1"/>
<dbReference type="EMBL" id="KN822966">
    <property type="protein sequence ID" value="KIO31065.1"/>
    <property type="molecule type" value="Genomic_DNA"/>
</dbReference>
<dbReference type="Pfam" id="PF08719">
    <property type="entry name" value="NADAR"/>
    <property type="match status" value="1"/>
</dbReference>
<evidence type="ECO:0000313" key="2">
    <source>
        <dbReference type="EMBL" id="KIO31065.1"/>
    </source>
</evidence>
<evidence type="ECO:0000259" key="1">
    <source>
        <dbReference type="Pfam" id="PF08719"/>
    </source>
</evidence>
<dbReference type="OrthoDB" id="206452at2759"/>
<accession>A0A0C3QH20</accession>
<gene>
    <name evidence="2" type="ORF">M407DRAFT_68391</name>
</gene>
<dbReference type="SUPFAM" id="SSF143990">
    <property type="entry name" value="YbiA-like"/>
    <property type="match status" value="1"/>
</dbReference>
<dbReference type="InterPro" id="IPR037238">
    <property type="entry name" value="YbiA-like_sf"/>
</dbReference>
<dbReference type="NCBIfam" id="TIGR02464">
    <property type="entry name" value="ribofla_fusion"/>
    <property type="match status" value="1"/>
</dbReference>
<sequence>MLVPRGAQQQQARPPPSYFYHPDAPGYGFTTFSPHKILYRKQLYPTAEHLYQSMKFLPSKGRGGEPALAERIRTISQHPADAVLEGRQLNKQARPDWKEMRTKWMDEIMYMKFAQHPNLRHELINTYPSELIFASPHDAFWGVGPELQGRNELGQSLGRVRTRILREMGR</sequence>
<evidence type="ECO:0000313" key="3">
    <source>
        <dbReference type="Proteomes" id="UP000054248"/>
    </source>
</evidence>
<dbReference type="InterPro" id="IPR012816">
    <property type="entry name" value="NADAR"/>
</dbReference>
<dbReference type="STRING" id="1051891.A0A0C3QH20"/>